<keyword evidence="1" id="KW-0732">Signal</keyword>
<proteinExistence type="predicted"/>
<evidence type="ECO:0000256" key="1">
    <source>
        <dbReference type="SAM" id="SignalP"/>
    </source>
</evidence>
<feature type="signal peptide" evidence="1">
    <location>
        <begin position="1"/>
        <end position="23"/>
    </location>
</feature>
<name>A0AA42LS91_9BURK</name>
<protein>
    <submittedName>
        <fullName evidence="2">Conjugal transfer protein TraN</fullName>
    </submittedName>
</protein>
<comment type="caution">
    <text evidence="2">The sequence shown here is derived from an EMBL/GenBank/DDBJ whole genome shotgun (WGS) entry which is preliminary data.</text>
</comment>
<dbReference type="Pfam" id="PF06986">
    <property type="entry name" value="F_T4SS_TraN"/>
    <property type="match status" value="2"/>
</dbReference>
<reference evidence="2" key="1">
    <citation type="submission" date="2022-09" db="EMBL/GenBank/DDBJ databases">
        <title>Intensive care unit water sources are persistently colonized with multi-drug resistant bacteria and are the site of extensive horizontal gene transfer of antibiotic resistance genes.</title>
        <authorList>
            <person name="Diorio-Toth L."/>
        </authorList>
    </citation>
    <scope>NUCLEOTIDE SEQUENCE</scope>
    <source>
        <strain evidence="2">GD03843</strain>
    </source>
</reference>
<evidence type="ECO:0000313" key="3">
    <source>
        <dbReference type="Proteomes" id="UP001161094"/>
    </source>
</evidence>
<feature type="chain" id="PRO_5041303405" evidence="1">
    <location>
        <begin position="24"/>
        <end position="580"/>
    </location>
</feature>
<organism evidence="2 3">
    <name type="scientific">Achromobacter spanius</name>
    <dbReference type="NCBI Taxonomy" id="217203"/>
    <lineage>
        <taxon>Bacteria</taxon>
        <taxon>Pseudomonadati</taxon>
        <taxon>Pseudomonadota</taxon>
        <taxon>Betaproteobacteria</taxon>
        <taxon>Burkholderiales</taxon>
        <taxon>Alcaligenaceae</taxon>
        <taxon>Achromobacter</taxon>
    </lineage>
</organism>
<accession>A0AA42LS91</accession>
<gene>
    <name evidence="2" type="primary">traN</name>
    <name evidence="2" type="ORF">N5D93_22620</name>
</gene>
<dbReference type="AlphaFoldDB" id="A0AA42LS91"/>
<dbReference type="InterPro" id="IPR014121">
    <property type="entry name" value="TraN_Ftype"/>
</dbReference>
<dbReference type="RefSeq" id="WP_279996613.1">
    <property type="nucleotide sequence ID" value="NZ_JAOCDZ010000018.1"/>
</dbReference>
<dbReference type="Proteomes" id="UP001161094">
    <property type="component" value="Unassembled WGS sequence"/>
</dbReference>
<sequence>MRLISTVWIAAACMVLLPAAAKAAKHPFDHPTVPLRCDVGEVWESRCQATTTNEQGQTVCTADGMVEACYPMAMRAKATAMAASAAASPPISSCPGNTIPERQCVSYMTKDGVSVCSPDGWIDACVDPSKEAGQTGVKSCELNRRVCVDTSPSKVINSYEVTLAEVGGCWKWQRDYTCITDNIADTCQPLRDRSECTAYTRQCITDLPGIGCVEYEMEYRCLVKRGQQREYEYCGDNTICIGGICFESGWEPDGDFAQVVADMEIARQIGVYNPDGLDIFGGVGESCRSARGFGLKNCCTKKGGAKSNNAFATELFSAAGGAALRSGSKYVFDMLYGSSDAVGWLSSGMGSMVTNTSQAASEGIANWLGSGPSFGMYGVSIGGTGAFLGTQGYLLAGGAGTGFPALYFNPYALAFAIAMQFVMEVMSCDQKEMELALKRDAGLCTDRIGSWCSKKVLGACATRKQSYCCYNSKLARIINEQGRAQLGKGWGDEKDPTCDGFTPAELEKIDFSQIDLSEFLVDVMAAVETQYAQFDLNKAKSGTWTEDAVAAGCRKALEAVGGDWTRMPDGDCKKALGVAP</sequence>
<evidence type="ECO:0000313" key="2">
    <source>
        <dbReference type="EMBL" id="MDH0738629.1"/>
    </source>
</evidence>
<dbReference type="EMBL" id="JAOCDZ010000018">
    <property type="protein sequence ID" value="MDH0738629.1"/>
    <property type="molecule type" value="Genomic_DNA"/>
</dbReference>